<dbReference type="EMBL" id="LHPM01000018">
    <property type="protein sequence ID" value="OAL63592.1"/>
    <property type="molecule type" value="Genomic_DNA"/>
</dbReference>
<comment type="caution">
    <text evidence="8">The sequence shown here is derived from an EMBL/GenBank/DDBJ whole genome shotgun (WGS) entry which is preliminary data.</text>
</comment>
<evidence type="ECO:0000256" key="3">
    <source>
        <dbReference type="ARBA" id="ARBA00022630"/>
    </source>
</evidence>
<dbReference type="SUPFAM" id="SSF51905">
    <property type="entry name" value="FAD/NAD(P)-binding domain"/>
    <property type="match status" value="1"/>
</dbReference>
<dbReference type="InterPro" id="IPR036188">
    <property type="entry name" value="FAD/NAD-bd_sf"/>
</dbReference>
<dbReference type="InterPro" id="IPR006076">
    <property type="entry name" value="FAD-dep_OxRdtase"/>
</dbReference>
<dbReference type="Pfam" id="PF01266">
    <property type="entry name" value="DAO"/>
    <property type="match status" value="1"/>
</dbReference>
<feature type="compositionally biased region" description="Low complexity" evidence="6">
    <location>
        <begin position="471"/>
        <end position="492"/>
    </location>
</feature>
<dbReference type="SUPFAM" id="SSF54373">
    <property type="entry name" value="FAD-linked reductases, C-terminal domain"/>
    <property type="match status" value="1"/>
</dbReference>
<sequence>MAAISTLGISPAADFATEDSPRSALPALLTTAVNMSPDLPNHILIVGGGVFGLSTALALSRRHKGSITLLEAAPAIPNPHGSSVDSSRILRADYANPAYARLAQQALTQWRSTPWGHDGRYNRNGLVLVASSSSSGDHTYVRKSYENIKCLSPDAVELLPTASDVRRVVPGYGVAAHVSGGYVNWDSAWSDAESAIRHAKHLLDETGRVTFLSGQAERLIIDHSNNNQNQVTGVELSDGNRISADLVVLATGAWTGKLVDLRGRAEATGHPLAYLPLTDEEQRQLNDMPTVLNLSTGMFIIPPRNNELKIGRHGYGYRNPVRINHPTASSAPVEVSLPLHGTSVPLEGQLAARAALREMLPALADRPFSKTRVCWYTDTPKGDFIISYHPEIKSLFIATGGSGHGYKFLPVLGDKIVDAMQGILDSDLARLWAWTDNPVTTPAGGLGVVWTEDGSRSGARGMLLVDELEKSTNTSPSNCPSNCPSNSTNDNSGDAKVISKL</sequence>
<organism evidence="8 9">
    <name type="scientific">Trichophyton rubrum</name>
    <name type="common">Athlete's foot fungus</name>
    <name type="synonym">Epidermophyton rubrum</name>
    <dbReference type="NCBI Taxonomy" id="5551"/>
    <lineage>
        <taxon>Eukaryota</taxon>
        <taxon>Fungi</taxon>
        <taxon>Dikarya</taxon>
        <taxon>Ascomycota</taxon>
        <taxon>Pezizomycotina</taxon>
        <taxon>Eurotiomycetes</taxon>
        <taxon>Eurotiomycetidae</taxon>
        <taxon>Onygenales</taxon>
        <taxon>Arthrodermataceae</taxon>
        <taxon>Trichophyton</taxon>
    </lineage>
</organism>
<dbReference type="GO" id="GO:0004657">
    <property type="term" value="F:proline dehydrogenase activity"/>
    <property type="evidence" value="ECO:0007669"/>
    <property type="project" value="TreeGrafter"/>
</dbReference>
<evidence type="ECO:0000313" key="9">
    <source>
        <dbReference type="Proteomes" id="UP000243015"/>
    </source>
</evidence>
<proteinExistence type="inferred from homology"/>
<comment type="similarity">
    <text evidence="2">Belongs to the MSOX/MTOX family.</text>
</comment>
<dbReference type="InterPro" id="IPR045170">
    <property type="entry name" value="MTOX"/>
</dbReference>
<dbReference type="AlphaFoldDB" id="A0A178EU21"/>
<dbReference type="GO" id="GO:0008115">
    <property type="term" value="F:sarcosine oxidase activity"/>
    <property type="evidence" value="ECO:0007669"/>
    <property type="project" value="TreeGrafter"/>
</dbReference>
<evidence type="ECO:0000313" key="8">
    <source>
        <dbReference type="EMBL" id="OAL63592.1"/>
    </source>
</evidence>
<evidence type="ECO:0000256" key="5">
    <source>
        <dbReference type="ARBA" id="ARBA00023002"/>
    </source>
</evidence>
<dbReference type="PANTHER" id="PTHR10961">
    <property type="entry name" value="PEROXISOMAL SARCOSINE OXIDASE"/>
    <property type="match status" value="1"/>
</dbReference>
<evidence type="ECO:0000256" key="2">
    <source>
        <dbReference type="ARBA" id="ARBA00010989"/>
    </source>
</evidence>
<dbReference type="VEuPathDB" id="FungiDB:TERG_00275"/>
<dbReference type="Gene3D" id="3.50.50.60">
    <property type="entry name" value="FAD/NAD(P)-binding domain"/>
    <property type="match status" value="1"/>
</dbReference>
<keyword evidence="4" id="KW-0274">FAD</keyword>
<dbReference type="GO" id="GO:0050031">
    <property type="term" value="F:L-pipecolate oxidase activity"/>
    <property type="evidence" value="ECO:0007669"/>
    <property type="project" value="TreeGrafter"/>
</dbReference>
<evidence type="ECO:0000256" key="6">
    <source>
        <dbReference type="SAM" id="MobiDB-lite"/>
    </source>
</evidence>
<gene>
    <name evidence="8" type="ORF">A7C99_5989</name>
</gene>
<reference evidence="8 9" key="1">
    <citation type="submission" date="2016-05" db="EMBL/GenBank/DDBJ databases">
        <title>Genome sequencing of Trichophyton rubrum CMCC(F)T1i isolated from hair.</title>
        <authorList>
            <person name="Zhan P."/>
            <person name="Tao Y."/>
            <person name="Liu W."/>
        </authorList>
    </citation>
    <scope>NUCLEOTIDE SEQUENCE [LARGE SCALE GENOMIC DNA]</scope>
    <source>
        <strain evidence="9">CMCC(F)T1i</strain>
    </source>
</reference>
<dbReference type="Proteomes" id="UP000243015">
    <property type="component" value="Unassembled WGS sequence"/>
</dbReference>
<accession>A0A178EU21</accession>
<comment type="cofactor">
    <cofactor evidence="1">
        <name>FAD</name>
        <dbReference type="ChEBI" id="CHEBI:57692"/>
    </cofactor>
</comment>
<protein>
    <submittedName>
        <fullName evidence="8">Fructosyl amino acid oxidasesarcosine oxidase</fullName>
    </submittedName>
</protein>
<evidence type="ECO:0000256" key="1">
    <source>
        <dbReference type="ARBA" id="ARBA00001974"/>
    </source>
</evidence>
<keyword evidence="3" id="KW-0285">Flavoprotein</keyword>
<keyword evidence="5" id="KW-0560">Oxidoreductase</keyword>
<feature type="region of interest" description="Disordered" evidence="6">
    <location>
        <begin position="471"/>
        <end position="501"/>
    </location>
</feature>
<evidence type="ECO:0000256" key="4">
    <source>
        <dbReference type="ARBA" id="ARBA00022827"/>
    </source>
</evidence>
<name>A0A178EU21_TRIRU</name>
<dbReference type="Gene3D" id="3.30.9.10">
    <property type="entry name" value="D-Amino Acid Oxidase, subunit A, domain 2"/>
    <property type="match status" value="1"/>
</dbReference>
<evidence type="ECO:0000259" key="7">
    <source>
        <dbReference type="Pfam" id="PF01266"/>
    </source>
</evidence>
<feature type="domain" description="FAD dependent oxidoreductase" evidence="7">
    <location>
        <begin position="43"/>
        <end position="418"/>
    </location>
</feature>
<dbReference type="PANTHER" id="PTHR10961:SF46">
    <property type="entry name" value="PEROXISOMAL SARCOSINE OXIDASE"/>
    <property type="match status" value="1"/>
</dbReference>
<dbReference type="GO" id="GO:0050660">
    <property type="term" value="F:flavin adenine dinucleotide binding"/>
    <property type="evidence" value="ECO:0007669"/>
    <property type="project" value="InterPro"/>
</dbReference>